<proteinExistence type="predicted"/>
<dbReference type="RefSeq" id="WP_067237625.1">
    <property type="nucleotide sequence ID" value="NZ_KQ948557.1"/>
</dbReference>
<reference evidence="2 3" key="1">
    <citation type="submission" date="2015-10" db="EMBL/GenBank/DDBJ databases">
        <title>Draft genome sequence of Streptomyces longwoodensis DSM 41677, type strain for the species Streptomyces longwoodensis.</title>
        <authorList>
            <person name="Ruckert C."/>
            <person name="Winkler A."/>
            <person name="Kalinowski J."/>
            <person name="Kampfer P."/>
            <person name="Glaeser S."/>
        </authorList>
    </citation>
    <scope>NUCLEOTIDE SEQUENCE [LARGE SCALE GENOMIC DNA]</scope>
    <source>
        <strain evidence="2 3">DSM 41677</strain>
    </source>
</reference>
<feature type="domain" description="Peptidase C14 caspase" evidence="1">
    <location>
        <begin position="11"/>
        <end position="191"/>
    </location>
</feature>
<dbReference type="NCBIfam" id="NF047832">
    <property type="entry name" value="caspase_w_EACC1"/>
    <property type="match status" value="1"/>
</dbReference>
<evidence type="ECO:0000313" key="3">
    <source>
        <dbReference type="Proteomes" id="UP000053271"/>
    </source>
</evidence>
<dbReference type="GO" id="GO:0004197">
    <property type="term" value="F:cysteine-type endopeptidase activity"/>
    <property type="evidence" value="ECO:0007669"/>
    <property type="project" value="InterPro"/>
</dbReference>
<dbReference type="AlphaFoldDB" id="A0A117QLZ6"/>
<dbReference type="InterPro" id="IPR029030">
    <property type="entry name" value="Caspase-like_dom_sf"/>
</dbReference>
<dbReference type="SUPFAM" id="SSF52129">
    <property type="entry name" value="Caspase-like"/>
    <property type="match status" value="1"/>
</dbReference>
<accession>A0A117QLZ6</accession>
<keyword evidence="3" id="KW-1185">Reference proteome</keyword>
<dbReference type="Proteomes" id="UP000053271">
    <property type="component" value="Unassembled WGS sequence"/>
</dbReference>
<dbReference type="Gene3D" id="3.40.50.1460">
    <property type="match status" value="1"/>
</dbReference>
<comment type="caution">
    <text evidence="2">The sequence shown here is derived from an EMBL/GenBank/DDBJ whole genome shotgun (WGS) entry which is preliminary data.</text>
</comment>
<dbReference type="Pfam" id="PF00656">
    <property type="entry name" value="Peptidase_C14"/>
    <property type="match status" value="1"/>
</dbReference>
<dbReference type="GeneID" id="91427638"/>
<dbReference type="SUPFAM" id="SSF52540">
    <property type="entry name" value="P-loop containing nucleoside triphosphate hydrolases"/>
    <property type="match status" value="1"/>
</dbReference>
<dbReference type="GO" id="GO:0006508">
    <property type="term" value="P:proteolysis"/>
    <property type="evidence" value="ECO:0007669"/>
    <property type="project" value="InterPro"/>
</dbReference>
<evidence type="ECO:0000259" key="1">
    <source>
        <dbReference type="Pfam" id="PF00656"/>
    </source>
</evidence>
<gene>
    <name evidence="2" type="ORF">AQJ30_23860</name>
</gene>
<dbReference type="InterPro" id="IPR011600">
    <property type="entry name" value="Pept_C14_caspase"/>
</dbReference>
<dbReference type="STRING" id="68231.AQJ30_23860"/>
<name>A0A117QLZ6_9ACTN</name>
<evidence type="ECO:0000313" key="2">
    <source>
        <dbReference type="EMBL" id="KUN35728.1"/>
    </source>
</evidence>
<dbReference type="InterPro" id="IPR027417">
    <property type="entry name" value="P-loop_NTPase"/>
</dbReference>
<sequence length="923" mass="100261">MTEQQTHGSRAVLFGVHSFTYLPALDGVRRNIPALLTQLTDPEVGGLPQENCIVVCPDSGQGPFLDAVCQAAEDADDLLLVYYAGHGHFGWGDDLLLATKDSSTKRRHRSVPYEAIREYVEMSRARRKVVIVDCCYSGKALRMGEALTGEGDPLAIEGACVLTSAAETQRSLCLAEGSVFTLALIEVLQNGLRGELPDGRRGHEQPHLITADVFAAVRARLAERIVHDLPVPAPRIATRDGGHKISLARNRAFTGPAAEPVNTAPIDLSRRPVPDPLARVIDQHALVQGFAGYRKSLTSDYLPFISPGPSHLSEPHGLFCRLRDVDDRGVLLVGAAGTGKTRTGLEVGWIALREGWRVYHASASQGSSLTIRFTGTVLAENSPVLIVIHDLDEYFADGESNGAPLDLTALQHLLLPEARRRNIQVALLASARPGWLHQADHLHLQLQDLFDEVELRQDDDFQRSIADHALATTAPTLVARLGIERSREMVGHRPIIAVLMARELEQQAIQGLPIPEMTRPRTASTLWSWARGHLEGDDIPVGGPEKAAFDEVSADWLVPAAAAAAACPQEKADVIAAASAALAHTADRAPRSASVVKTLIDFGWLQYETDSGHLNTVHDLVCDQLVESVLLSEHGPTANRESTRALLAGCLTSARTVGRYTTALARIMNDLASDNRATALSVVLDEWFTDHAQALGDVIRRDAHTGGYALDTLCAGPPFAHATVSNWHEVAGPWLAEFADDANAHSVLRHGLSNLPAADAGPLVAVALRWIETHGWRREASHVLGPLLVQTDLTTTARELVSHKAMGWLRRNGELLEAGFVLCQLLARPEPDQSRMRQAVAFAFRWLDNHAVTAEAHFTLRALLEHPGLTEQEIRRVVGYADRWLQRHPDAAEATYLTTVLDGRLDLTGNASGPRPSASPATR</sequence>
<organism evidence="2 3">
    <name type="scientific">Streptomyces longwoodensis</name>
    <dbReference type="NCBI Taxonomy" id="68231"/>
    <lineage>
        <taxon>Bacteria</taxon>
        <taxon>Bacillati</taxon>
        <taxon>Actinomycetota</taxon>
        <taxon>Actinomycetes</taxon>
        <taxon>Kitasatosporales</taxon>
        <taxon>Streptomycetaceae</taxon>
        <taxon>Streptomyces</taxon>
    </lineage>
</organism>
<dbReference type="EMBL" id="LMWS01000031">
    <property type="protein sequence ID" value="KUN35728.1"/>
    <property type="molecule type" value="Genomic_DNA"/>
</dbReference>
<protein>
    <recommendedName>
        <fullName evidence="1">Peptidase C14 caspase domain-containing protein</fullName>
    </recommendedName>
</protein>